<dbReference type="InterPro" id="IPR020845">
    <property type="entry name" value="AMP-binding_CS"/>
</dbReference>
<feature type="domain" description="Carrier" evidence="5">
    <location>
        <begin position="762"/>
        <end position="836"/>
    </location>
</feature>
<dbReference type="Proteomes" id="UP000570474">
    <property type="component" value="Unassembled WGS sequence"/>
</dbReference>
<dbReference type="Pfam" id="PF13193">
    <property type="entry name" value="AMP-binding_C"/>
    <property type="match status" value="1"/>
</dbReference>
<evidence type="ECO:0000313" key="6">
    <source>
        <dbReference type="EMBL" id="NLR68043.1"/>
    </source>
</evidence>
<dbReference type="AlphaFoldDB" id="A0A847RY68"/>
<evidence type="ECO:0000313" key="7">
    <source>
        <dbReference type="Proteomes" id="UP000570474"/>
    </source>
</evidence>
<comment type="cofactor">
    <cofactor evidence="1">
        <name>pantetheine 4'-phosphate</name>
        <dbReference type="ChEBI" id="CHEBI:47942"/>
    </cofactor>
</comment>
<evidence type="ECO:0000259" key="5">
    <source>
        <dbReference type="PROSITE" id="PS50075"/>
    </source>
</evidence>
<dbReference type="PANTHER" id="PTHR45527:SF1">
    <property type="entry name" value="FATTY ACID SYNTHASE"/>
    <property type="match status" value="1"/>
</dbReference>
<dbReference type="GO" id="GO:0043041">
    <property type="term" value="P:amino acid activation for nonribosomal peptide biosynthetic process"/>
    <property type="evidence" value="ECO:0007669"/>
    <property type="project" value="TreeGrafter"/>
</dbReference>
<dbReference type="Pfam" id="PF00550">
    <property type="entry name" value="PP-binding"/>
    <property type="match status" value="1"/>
</dbReference>
<dbReference type="FunFam" id="3.40.50.980:FF:000001">
    <property type="entry name" value="Non-ribosomal peptide synthetase"/>
    <property type="match status" value="1"/>
</dbReference>
<evidence type="ECO:0000256" key="1">
    <source>
        <dbReference type="ARBA" id="ARBA00001957"/>
    </source>
</evidence>
<dbReference type="InterPro" id="IPR010060">
    <property type="entry name" value="NRPS_synth"/>
</dbReference>
<dbReference type="InterPro" id="IPR001242">
    <property type="entry name" value="Condensation_dom"/>
</dbReference>
<dbReference type="Pfam" id="PF00501">
    <property type="entry name" value="AMP-binding"/>
    <property type="match status" value="1"/>
</dbReference>
<dbReference type="InterPro" id="IPR000873">
    <property type="entry name" value="AMP-dep_synth/lig_dom"/>
</dbReference>
<dbReference type="GO" id="GO:0005829">
    <property type="term" value="C:cytosol"/>
    <property type="evidence" value="ECO:0007669"/>
    <property type="project" value="TreeGrafter"/>
</dbReference>
<dbReference type="PROSITE" id="PS50075">
    <property type="entry name" value="CARRIER"/>
    <property type="match status" value="1"/>
</dbReference>
<dbReference type="Pfam" id="PF00668">
    <property type="entry name" value="Condensation"/>
    <property type="match status" value="1"/>
</dbReference>
<dbReference type="EMBL" id="JABAIA010000003">
    <property type="protein sequence ID" value="NLR68043.1"/>
    <property type="molecule type" value="Genomic_DNA"/>
</dbReference>
<keyword evidence="4" id="KW-0677">Repeat</keyword>
<reference evidence="6 7" key="1">
    <citation type="submission" date="2020-04" db="EMBL/GenBank/DDBJ databases">
        <authorList>
            <person name="Yin C."/>
        </authorList>
    </citation>
    <scope>NUCLEOTIDE SEQUENCE [LARGE SCALE GENOMIC DNA]</scope>
    <source>
        <strain evidence="6 7">Ae27</strain>
    </source>
</reference>
<dbReference type="PROSITE" id="PS00455">
    <property type="entry name" value="AMP_BINDING"/>
    <property type="match status" value="1"/>
</dbReference>
<dbReference type="InterPro" id="IPR020806">
    <property type="entry name" value="PKS_PP-bd"/>
</dbReference>
<dbReference type="SMART" id="SM00823">
    <property type="entry name" value="PKS_PP"/>
    <property type="match status" value="1"/>
</dbReference>
<dbReference type="SUPFAM" id="SSF56801">
    <property type="entry name" value="Acetyl-CoA synthetase-like"/>
    <property type="match status" value="1"/>
</dbReference>
<dbReference type="PANTHER" id="PTHR45527">
    <property type="entry name" value="NONRIBOSOMAL PEPTIDE SYNTHETASE"/>
    <property type="match status" value="1"/>
</dbReference>
<dbReference type="RefSeq" id="WP_168873982.1">
    <property type="nucleotide sequence ID" value="NZ_JABAIA010000003.1"/>
</dbReference>
<proteinExistence type="predicted"/>
<evidence type="ECO:0000256" key="4">
    <source>
        <dbReference type="ARBA" id="ARBA00022737"/>
    </source>
</evidence>
<dbReference type="InterPro" id="IPR025110">
    <property type="entry name" value="AMP-bd_C"/>
</dbReference>
<evidence type="ECO:0000256" key="3">
    <source>
        <dbReference type="ARBA" id="ARBA00022553"/>
    </source>
</evidence>
<dbReference type="Gene3D" id="3.40.50.980">
    <property type="match status" value="2"/>
</dbReference>
<comment type="caution">
    <text evidence="6">The sequence shown here is derived from an EMBL/GenBank/DDBJ whole genome shotgun (WGS) entry which is preliminary data.</text>
</comment>
<dbReference type="InterPro" id="IPR045851">
    <property type="entry name" value="AMP-bd_C_sf"/>
</dbReference>
<keyword evidence="3" id="KW-0597">Phosphoprotein</keyword>
<dbReference type="GO" id="GO:0044550">
    <property type="term" value="P:secondary metabolite biosynthetic process"/>
    <property type="evidence" value="ECO:0007669"/>
    <property type="project" value="TreeGrafter"/>
</dbReference>
<dbReference type="SUPFAM" id="SSF52777">
    <property type="entry name" value="CoA-dependent acyltransferases"/>
    <property type="match status" value="3"/>
</dbReference>
<keyword evidence="7" id="KW-1185">Reference proteome</keyword>
<dbReference type="InterPro" id="IPR010071">
    <property type="entry name" value="AA_adenyl_dom"/>
</dbReference>
<keyword evidence="2" id="KW-0596">Phosphopantetheine</keyword>
<accession>A0A847RY68</accession>
<dbReference type="NCBIfam" id="TIGR01733">
    <property type="entry name" value="AA-adenyl-dom"/>
    <property type="match status" value="1"/>
</dbReference>
<dbReference type="NCBIfam" id="TIGR01720">
    <property type="entry name" value="NRPS-para261"/>
    <property type="match status" value="1"/>
</dbReference>
<dbReference type="InterPro" id="IPR023213">
    <property type="entry name" value="CAT-like_dom_sf"/>
</dbReference>
<gene>
    <name evidence="6" type="ORF">HGH92_27305</name>
</gene>
<dbReference type="CDD" id="cd19534">
    <property type="entry name" value="E_NRPS"/>
    <property type="match status" value="1"/>
</dbReference>
<sequence>MSTGPTLDYKSLETNARARARSYWQQRFAGFQPAAYFIDYGKLHDSHVARQTATCTVTAPTEVTGRLQRIAVSDKARYIVLLAVLGILARKYSLSGDVMILCPVYSDAVLTGDDERIVPVRMNDFGDVSFQDFLLKLKDMLAADLQHSGYPVERILEQKRDILNEVATTGMMVRGIHSPESFGAHTPDLLFCFRGQQELELEVQYNAARMDAGFIQQLADRYFILLANCLGAAKAKVSEAEMTTAGEIYQIRCEFNDTRTSYPSDNTITALFEEQVRLAPENTAITAGEISVSYRRLHEMATVISGEVRRQGGGRGACVAVLADRSIEAVAAIIGILRAGAAYLPLDPEHPAGRHELMLKEAKVKTVLAQQHYAGWLPEDVAVCIIETLKAENDPDNESLPAGPDDTAYIMFTSGSTGIPKGVAVTHRNVIRLVKNTNYVTLNRQTHILQTGAPAFDATTFEIWGALLNGGRLFLPGKEVLMDTAKLGKALAEYNINTLWLTASLFDQHTGIDASIFKPLRYLLVGGDVLTPRYINQVRQQHPGLQVINGYGPTENTTFSACHLIQKDYLYNIPVGKPVSNSTAYILDIDGNLQAVGVPGELYVGGDGVAKGYLNDENQTRAKFMANLFVDGDRLYRTGDLARWLPGGIIEFLGRIDTQLKIRGFRVEPAEVKHHLLQHYAVRDAAVIAREDNKGKHLAAYYVPAEKTTSTALRDFLAERLPAYMLPMHYIALEYFPLTPNGKLDVAALPGPASRLTGDYIAPVTPEETLLAGIWEEVLEETQIGVEDNLFMLGADSIKALQISARVRSAGYEIGVKDIMACETIRELARRLIKRSLVSPQEAETGIVPLLPVQLHFFADATAEKQHFNQSVMLHFPDGLSVDMAREILSRIADHHDALRMVFRYKDGTVVQECRPPGQPLLVPETDLRNIAAPEALLLEECNKLQAGIDLENGPLIKPGLFHLKDGSRLLIVVHHLEIDGISWRILFEDIDRLYKQSINGKPPDFPLKTDSLKTWALHLREYARSKKFRKAARYWDEISRKPVDPLRRDFNRPPGLTGDSRTVSFTLNSRATADLLGNGQAWYNARVDEMLLGALLAAVRKQYGKQNILVDLEAHGREELTQGVNVSRTLGWFTAIYPVLLESAEDYLPAIVKDVRGLLRRVPNNGVDYLVRKYLAPGAPPTGQEARPQINFNYLGQFDADLAGRAYRIAAEPTGREISPKRTREYDWTISGMLINRRLELSLTYSTEQYAPLTIKTFMDHYRESLEELAR</sequence>
<dbReference type="Gene3D" id="3.30.559.10">
    <property type="entry name" value="Chloramphenicol acetyltransferase-like domain"/>
    <property type="match status" value="1"/>
</dbReference>
<dbReference type="SUPFAM" id="SSF47336">
    <property type="entry name" value="ACP-like"/>
    <property type="match status" value="1"/>
</dbReference>
<dbReference type="GO" id="GO:0003824">
    <property type="term" value="F:catalytic activity"/>
    <property type="evidence" value="ECO:0007669"/>
    <property type="project" value="InterPro"/>
</dbReference>
<organism evidence="6 7">
    <name type="scientific">Chitinophaga varians</name>
    <dbReference type="NCBI Taxonomy" id="2202339"/>
    <lineage>
        <taxon>Bacteria</taxon>
        <taxon>Pseudomonadati</taxon>
        <taxon>Bacteroidota</taxon>
        <taxon>Chitinophagia</taxon>
        <taxon>Chitinophagales</taxon>
        <taxon>Chitinophagaceae</taxon>
        <taxon>Chitinophaga</taxon>
    </lineage>
</organism>
<dbReference type="Gene3D" id="1.10.1200.10">
    <property type="entry name" value="ACP-like"/>
    <property type="match status" value="1"/>
</dbReference>
<dbReference type="InterPro" id="IPR006162">
    <property type="entry name" value="Ppantetheine_attach_site"/>
</dbReference>
<name>A0A847RY68_9BACT</name>
<protein>
    <submittedName>
        <fullName evidence="6">Amino acid adenylation domain-containing protein</fullName>
    </submittedName>
</protein>
<dbReference type="GO" id="GO:0031177">
    <property type="term" value="F:phosphopantetheine binding"/>
    <property type="evidence" value="ECO:0007669"/>
    <property type="project" value="InterPro"/>
</dbReference>
<dbReference type="Gene3D" id="3.30.300.30">
    <property type="match status" value="1"/>
</dbReference>
<dbReference type="InterPro" id="IPR036736">
    <property type="entry name" value="ACP-like_sf"/>
</dbReference>
<dbReference type="PROSITE" id="PS00012">
    <property type="entry name" value="PHOSPHOPANTETHEINE"/>
    <property type="match status" value="1"/>
</dbReference>
<dbReference type="CDD" id="cd12117">
    <property type="entry name" value="A_NRPS_Srf_like"/>
    <property type="match status" value="1"/>
</dbReference>
<dbReference type="Gene3D" id="2.30.38.10">
    <property type="entry name" value="Luciferase, Domain 3"/>
    <property type="match status" value="1"/>
</dbReference>
<dbReference type="InterPro" id="IPR009081">
    <property type="entry name" value="PP-bd_ACP"/>
</dbReference>
<evidence type="ECO:0000256" key="2">
    <source>
        <dbReference type="ARBA" id="ARBA00022450"/>
    </source>
</evidence>
<dbReference type="Gene3D" id="3.30.559.30">
    <property type="entry name" value="Nonribosomal peptide synthetase, condensation domain"/>
    <property type="match status" value="2"/>
</dbReference>